<feature type="region of interest" description="Disordered" evidence="2">
    <location>
        <begin position="26"/>
        <end position="94"/>
    </location>
</feature>
<feature type="compositionally biased region" description="Basic and acidic residues" evidence="2">
    <location>
        <begin position="289"/>
        <end position="305"/>
    </location>
</feature>
<feature type="region of interest" description="Disordered" evidence="2">
    <location>
        <begin position="282"/>
        <end position="305"/>
    </location>
</feature>
<name>A0ABY1QAM8_9BACT</name>
<reference evidence="4 5" key="1">
    <citation type="submission" date="2017-05" db="EMBL/GenBank/DDBJ databases">
        <authorList>
            <person name="Varghese N."/>
            <person name="Submissions S."/>
        </authorList>
    </citation>
    <scope>NUCLEOTIDE SEQUENCE [LARGE SCALE GENOMIC DNA]</scope>
    <source>
        <strain evidence="4 5">DSM 25457</strain>
    </source>
</reference>
<keyword evidence="5" id="KW-1185">Reference proteome</keyword>
<dbReference type="RefSeq" id="WP_283433712.1">
    <property type="nucleotide sequence ID" value="NZ_FXUG01000009.1"/>
</dbReference>
<keyword evidence="3" id="KW-0732">Signal</keyword>
<dbReference type="Proteomes" id="UP001158067">
    <property type="component" value="Unassembled WGS sequence"/>
</dbReference>
<feature type="compositionally biased region" description="Basic and acidic residues" evidence="2">
    <location>
        <begin position="50"/>
        <end position="82"/>
    </location>
</feature>
<feature type="coiled-coil region" evidence="1">
    <location>
        <begin position="112"/>
        <end position="180"/>
    </location>
</feature>
<accession>A0ABY1QAM8</accession>
<evidence type="ECO:0000256" key="1">
    <source>
        <dbReference type="SAM" id="Coils"/>
    </source>
</evidence>
<evidence type="ECO:0000256" key="3">
    <source>
        <dbReference type="SAM" id="SignalP"/>
    </source>
</evidence>
<gene>
    <name evidence="4" type="ORF">SAMN06265222_109133</name>
</gene>
<comment type="caution">
    <text evidence="4">The sequence shown here is derived from an EMBL/GenBank/DDBJ whole genome shotgun (WGS) entry which is preliminary data.</text>
</comment>
<feature type="chain" id="PRO_5045149022" evidence="3">
    <location>
        <begin position="26"/>
        <end position="305"/>
    </location>
</feature>
<organism evidence="4 5">
    <name type="scientific">Neorhodopirellula lusitana</name>
    <dbReference type="NCBI Taxonomy" id="445327"/>
    <lineage>
        <taxon>Bacteria</taxon>
        <taxon>Pseudomonadati</taxon>
        <taxon>Planctomycetota</taxon>
        <taxon>Planctomycetia</taxon>
        <taxon>Pirellulales</taxon>
        <taxon>Pirellulaceae</taxon>
        <taxon>Neorhodopirellula</taxon>
    </lineage>
</organism>
<feature type="signal peptide" evidence="3">
    <location>
        <begin position="1"/>
        <end position="25"/>
    </location>
</feature>
<evidence type="ECO:0000256" key="2">
    <source>
        <dbReference type="SAM" id="MobiDB-lite"/>
    </source>
</evidence>
<dbReference type="EMBL" id="FXUG01000009">
    <property type="protein sequence ID" value="SMP65763.1"/>
    <property type="molecule type" value="Genomic_DNA"/>
</dbReference>
<evidence type="ECO:0000313" key="5">
    <source>
        <dbReference type="Proteomes" id="UP001158067"/>
    </source>
</evidence>
<keyword evidence="1" id="KW-0175">Coiled coil</keyword>
<protein>
    <submittedName>
        <fullName evidence="4">Uncharacterized protein</fullName>
    </submittedName>
</protein>
<evidence type="ECO:0000313" key="4">
    <source>
        <dbReference type="EMBL" id="SMP65763.1"/>
    </source>
</evidence>
<sequence>MSKRPFFIVCLLACLAFAIATSVEVASQSPRPEKPPATDTNPAHAAPSSDNRDDRSAKEAREEDRPRDGKDRRDRDGRDGGGKRGPGGKSSGSEIMFGLLRSGKVQAELKMAPEQLERIRNLERQLRDQQREQFNLERGDGSPKEFDFRNASEEERAKLFQKIQNRREEQRNQLVEILQAKQVKRLEQIAIQVHGSMALGSPKVQQELALTHAQLEKLKQIRRIQDEKMRKSYHEMRQAGPRQDSHNKIQAIRIEIESMMLDVLDPDQRKQFESLKGEPFDVSSLLRGSRGEPRSRRGRGDDSRG</sequence>
<proteinExistence type="predicted"/>